<dbReference type="Proteomes" id="UP000004386">
    <property type="component" value="Unassembled WGS sequence"/>
</dbReference>
<gene>
    <name evidence="3" type="ORF">OINT_2001716</name>
</gene>
<proteinExistence type="predicted"/>
<evidence type="ECO:0000256" key="1">
    <source>
        <dbReference type="SAM" id="SignalP"/>
    </source>
</evidence>
<dbReference type="HOGENOM" id="CLU_105485_0_0_5"/>
<comment type="caution">
    <text evidence="3">The sequence shown here is derived from an EMBL/GenBank/DDBJ whole genome shotgun (WGS) entry which is preliminary data.</text>
</comment>
<evidence type="ECO:0000259" key="2">
    <source>
        <dbReference type="Pfam" id="PF07007"/>
    </source>
</evidence>
<dbReference type="GeneID" id="57304879"/>
<dbReference type="Gene3D" id="1.20.1270.180">
    <property type="match status" value="1"/>
</dbReference>
<dbReference type="RefSeq" id="WP_006469840.1">
    <property type="nucleotide sequence ID" value="NZ_ACQA01000002.1"/>
</dbReference>
<dbReference type="EMBL" id="ACQA01000002">
    <property type="protein sequence ID" value="EEQ94486.1"/>
    <property type="molecule type" value="Genomic_DNA"/>
</dbReference>
<feature type="signal peptide" evidence="1">
    <location>
        <begin position="1"/>
        <end position="26"/>
    </location>
</feature>
<sequence>MNPVNHCFSFIVLLAAFAFCCSPANAQAGFDCKKASTETEKAICSDPEIAESDRGMTVSYKSLLDRAGTKLRETLRADQAAFLKIRTEAFESSLANRDMRMQKLLDYTDMRAEFLNWIAVTDQLSLEGTWSNAQGSVVLKRKASGGLAVKIDVADQANGSWVCSFEGDLEQGYTDEAKLQSAGGPLVLRLDGATLEIPTPFCDGSTSGGFGSAAGTYFHVGASPS</sequence>
<protein>
    <recommendedName>
        <fullName evidence="2">Lysozyme inhibitor LprI-like N-terminal domain-containing protein</fullName>
    </recommendedName>
</protein>
<evidence type="ECO:0000313" key="4">
    <source>
        <dbReference type="Proteomes" id="UP000004386"/>
    </source>
</evidence>
<feature type="chain" id="PRO_5002945277" description="Lysozyme inhibitor LprI-like N-terminal domain-containing protein" evidence="1">
    <location>
        <begin position="27"/>
        <end position="225"/>
    </location>
</feature>
<keyword evidence="1" id="KW-0732">Signal</keyword>
<dbReference type="AlphaFoldDB" id="C4WQE6"/>
<accession>C4WQE6</accession>
<dbReference type="InterPro" id="IPR009739">
    <property type="entry name" value="LprI-like_N"/>
</dbReference>
<feature type="domain" description="Lysozyme inhibitor LprI-like N-terminal" evidence="2">
    <location>
        <begin position="32"/>
        <end position="114"/>
    </location>
</feature>
<dbReference type="Pfam" id="PF07007">
    <property type="entry name" value="LprI"/>
    <property type="match status" value="1"/>
</dbReference>
<organism evidence="3 4">
    <name type="scientific">Brucella intermedia LMG 3301</name>
    <dbReference type="NCBI Taxonomy" id="641118"/>
    <lineage>
        <taxon>Bacteria</taxon>
        <taxon>Pseudomonadati</taxon>
        <taxon>Pseudomonadota</taxon>
        <taxon>Alphaproteobacteria</taxon>
        <taxon>Hyphomicrobiales</taxon>
        <taxon>Brucellaceae</taxon>
        <taxon>Brucella/Ochrobactrum group</taxon>
        <taxon>Brucella</taxon>
    </lineage>
</organism>
<name>C4WQE6_9HYPH</name>
<reference evidence="3 4" key="1">
    <citation type="submission" date="2009-05" db="EMBL/GenBank/DDBJ databases">
        <authorList>
            <person name="Setubal J.C."/>
            <person name="Boyle S."/>
            <person name="Crasta O.R."/>
            <person name="Gillespie J.J."/>
            <person name="Kenyon R.W."/>
            <person name="Lu J."/>
            <person name="Mane S."/>
            <person name="Nagrani S."/>
            <person name="Shallom J.M."/>
            <person name="Shallom S."/>
            <person name="Shukla M."/>
            <person name="Snyder E.E."/>
            <person name="Sobral B.W."/>
            <person name="Wattam A.R."/>
            <person name="Will R."/>
            <person name="Williams K."/>
            <person name="Yoo H."/>
            <person name="Munk C."/>
            <person name="Tapia R."/>
            <person name="Green L."/>
            <person name="Rogers Y."/>
            <person name="Detter J.C."/>
            <person name="Bruce D."/>
            <person name="Brettin T.S."/>
            <person name="Tsolis R."/>
        </authorList>
    </citation>
    <scope>NUCLEOTIDE SEQUENCE [LARGE SCALE GENOMIC DNA]</scope>
    <source>
        <strain evidence="3 4">LMG 3301</strain>
    </source>
</reference>
<evidence type="ECO:0000313" key="3">
    <source>
        <dbReference type="EMBL" id="EEQ94486.1"/>
    </source>
</evidence>